<dbReference type="Proteomes" id="UP000223913">
    <property type="component" value="Unassembled WGS sequence"/>
</dbReference>
<protein>
    <submittedName>
        <fullName evidence="2">Uncharacterized protein</fullName>
    </submittedName>
</protein>
<organism evidence="2 3">
    <name type="scientific">Flavilitoribacter nigricans (strain ATCC 23147 / DSM 23189 / NBRC 102662 / NCIMB 1420 / SS-2)</name>
    <name type="common">Lewinella nigricans</name>
    <dbReference type="NCBI Taxonomy" id="1122177"/>
    <lineage>
        <taxon>Bacteria</taxon>
        <taxon>Pseudomonadati</taxon>
        <taxon>Bacteroidota</taxon>
        <taxon>Saprospiria</taxon>
        <taxon>Saprospirales</taxon>
        <taxon>Lewinellaceae</taxon>
        <taxon>Flavilitoribacter</taxon>
    </lineage>
</organism>
<dbReference type="EMBL" id="PDUD01000018">
    <property type="protein sequence ID" value="PHN06160.1"/>
    <property type="molecule type" value="Genomic_DNA"/>
</dbReference>
<dbReference type="RefSeq" id="WP_099150144.1">
    <property type="nucleotide sequence ID" value="NZ_PDUD01000018.1"/>
</dbReference>
<keyword evidence="3" id="KW-1185">Reference proteome</keyword>
<evidence type="ECO:0000256" key="1">
    <source>
        <dbReference type="SAM" id="Phobius"/>
    </source>
</evidence>
<accession>A0A2D0NCQ9</accession>
<evidence type="ECO:0000313" key="2">
    <source>
        <dbReference type="EMBL" id="PHN06160.1"/>
    </source>
</evidence>
<keyword evidence="1" id="KW-0812">Transmembrane</keyword>
<keyword evidence="1" id="KW-1133">Transmembrane helix</keyword>
<evidence type="ECO:0000313" key="3">
    <source>
        <dbReference type="Proteomes" id="UP000223913"/>
    </source>
</evidence>
<sequence length="106" mass="11549">MALDQFNTSPTDRWLSLGPMTDYGTAEDSAPGARQGKGWDWVLEHGDDVIGGIHSALCLANPRRPGCPGDPNRQPVVVNQGVPLWVIIGLLVLFLLILLFIFKPSK</sequence>
<gene>
    <name evidence="2" type="ORF">CRP01_11285</name>
</gene>
<name>A0A2D0NCQ9_FLAN2</name>
<comment type="caution">
    <text evidence="2">The sequence shown here is derived from an EMBL/GenBank/DDBJ whole genome shotgun (WGS) entry which is preliminary data.</text>
</comment>
<keyword evidence="1" id="KW-0472">Membrane</keyword>
<reference evidence="2 3" key="1">
    <citation type="submission" date="2017-10" db="EMBL/GenBank/DDBJ databases">
        <title>The draft genome sequence of Lewinella nigricans NBRC 102662.</title>
        <authorList>
            <person name="Wang K."/>
        </authorList>
    </citation>
    <scope>NUCLEOTIDE SEQUENCE [LARGE SCALE GENOMIC DNA]</scope>
    <source>
        <strain evidence="2 3">NBRC 102662</strain>
    </source>
</reference>
<proteinExistence type="predicted"/>
<feature type="transmembrane region" description="Helical" evidence="1">
    <location>
        <begin position="82"/>
        <end position="102"/>
    </location>
</feature>
<dbReference type="AlphaFoldDB" id="A0A2D0NCQ9"/>